<sequence length="133" mass="14945">MPPSHSLLLSTVFQLTWLGSLADDRFQTVKWRCFPRFSYQSGLGNPWMGGRGPAWGFIDRFFSDNLRDRHVPTSALTMRDRRTAGLPRDGGRLWSSGAEAALELVVLAGVLERLDHKAGAKQPMDRGNWQYPG</sequence>
<reference evidence="2" key="2">
    <citation type="submission" date="2023-06" db="EMBL/GenBank/DDBJ databases">
        <authorList>
            <consortium name="Lawrence Berkeley National Laboratory"/>
            <person name="Haridas S."/>
            <person name="Hensen N."/>
            <person name="Bonometti L."/>
            <person name="Westerberg I."/>
            <person name="Brannstrom I.O."/>
            <person name="Guillou S."/>
            <person name="Cros-Aarteil S."/>
            <person name="Calhoun S."/>
            <person name="Kuo A."/>
            <person name="Mondo S."/>
            <person name="Pangilinan J."/>
            <person name="Riley R."/>
            <person name="Labutti K."/>
            <person name="Andreopoulos B."/>
            <person name="Lipzen A."/>
            <person name="Chen C."/>
            <person name="Yanf M."/>
            <person name="Daum C."/>
            <person name="Ng V."/>
            <person name="Clum A."/>
            <person name="Steindorff A."/>
            <person name="Ohm R."/>
            <person name="Martin F."/>
            <person name="Silar P."/>
            <person name="Natvig D."/>
            <person name="Lalanne C."/>
            <person name="Gautier V."/>
            <person name="Ament-Velasquez S.L."/>
            <person name="Kruys A."/>
            <person name="Hutchinson M.I."/>
            <person name="Powell A.J."/>
            <person name="Barry K."/>
            <person name="Miller A.N."/>
            <person name="Grigoriev I.V."/>
            <person name="Debuchy R."/>
            <person name="Gladieux P."/>
            <person name="Thoren M.H."/>
            <person name="Johannesson H."/>
        </authorList>
    </citation>
    <scope>NUCLEOTIDE SEQUENCE</scope>
    <source>
        <strain evidence="2">CBS 560.94</strain>
    </source>
</reference>
<comment type="caution">
    <text evidence="2">The sequence shown here is derived from an EMBL/GenBank/DDBJ whole genome shotgun (WGS) entry which is preliminary data.</text>
</comment>
<organism evidence="2 3">
    <name type="scientific">Neurospora tetraspora</name>
    <dbReference type="NCBI Taxonomy" id="94610"/>
    <lineage>
        <taxon>Eukaryota</taxon>
        <taxon>Fungi</taxon>
        <taxon>Dikarya</taxon>
        <taxon>Ascomycota</taxon>
        <taxon>Pezizomycotina</taxon>
        <taxon>Sordariomycetes</taxon>
        <taxon>Sordariomycetidae</taxon>
        <taxon>Sordariales</taxon>
        <taxon>Sordariaceae</taxon>
        <taxon>Neurospora</taxon>
    </lineage>
</organism>
<feature type="chain" id="PRO_5042100017" description="Secreted protein" evidence="1">
    <location>
        <begin position="23"/>
        <end position="133"/>
    </location>
</feature>
<reference evidence="2" key="1">
    <citation type="journal article" date="2023" name="Mol. Phylogenet. Evol.">
        <title>Genome-scale phylogeny and comparative genomics of the fungal order Sordariales.</title>
        <authorList>
            <person name="Hensen N."/>
            <person name="Bonometti L."/>
            <person name="Westerberg I."/>
            <person name="Brannstrom I.O."/>
            <person name="Guillou S."/>
            <person name="Cros-Aarteil S."/>
            <person name="Calhoun S."/>
            <person name="Haridas S."/>
            <person name="Kuo A."/>
            <person name="Mondo S."/>
            <person name="Pangilinan J."/>
            <person name="Riley R."/>
            <person name="LaButti K."/>
            <person name="Andreopoulos B."/>
            <person name="Lipzen A."/>
            <person name="Chen C."/>
            <person name="Yan M."/>
            <person name="Daum C."/>
            <person name="Ng V."/>
            <person name="Clum A."/>
            <person name="Steindorff A."/>
            <person name="Ohm R.A."/>
            <person name="Martin F."/>
            <person name="Silar P."/>
            <person name="Natvig D.O."/>
            <person name="Lalanne C."/>
            <person name="Gautier V."/>
            <person name="Ament-Velasquez S.L."/>
            <person name="Kruys A."/>
            <person name="Hutchinson M.I."/>
            <person name="Powell A.J."/>
            <person name="Barry K."/>
            <person name="Miller A.N."/>
            <person name="Grigoriev I.V."/>
            <person name="Debuchy R."/>
            <person name="Gladieux P."/>
            <person name="Hiltunen Thoren M."/>
            <person name="Johannesson H."/>
        </authorList>
    </citation>
    <scope>NUCLEOTIDE SEQUENCE</scope>
    <source>
        <strain evidence="2">CBS 560.94</strain>
    </source>
</reference>
<dbReference type="EMBL" id="JAUEPP010000002">
    <property type="protein sequence ID" value="KAK3351935.1"/>
    <property type="molecule type" value="Genomic_DNA"/>
</dbReference>
<evidence type="ECO:0000313" key="3">
    <source>
        <dbReference type="Proteomes" id="UP001278500"/>
    </source>
</evidence>
<keyword evidence="3" id="KW-1185">Reference proteome</keyword>
<dbReference type="Proteomes" id="UP001278500">
    <property type="component" value="Unassembled WGS sequence"/>
</dbReference>
<protein>
    <recommendedName>
        <fullName evidence="4">Secreted protein</fullName>
    </recommendedName>
</protein>
<accession>A0AAE0JLI5</accession>
<dbReference type="GeneID" id="87862637"/>
<evidence type="ECO:0000256" key="1">
    <source>
        <dbReference type="SAM" id="SignalP"/>
    </source>
</evidence>
<dbReference type="AlphaFoldDB" id="A0AAE0JLI5"/>
<evidence type="ECO:0008006" key="4">
    <source>
        <dbReference type="Google" id="ProtNLM"/>
    </source>
</evidence>
<name>A0AAE0JLI5_9PEZI</name>
<keyword evidence="1" id="KW-0732">Signal</keyword>
<feature type="signal peptide" evidence="1">
    <location>
        <begin position="1"/>
        <end position="22"/>
    </location>
</feature>
<evidence type="ECO:0000313" key="2">
    <source>
        <dbReference type="EMBL" id="KAK3351935.1"/>
    </source>
</evidence>
<dbReference type="RefSeq" id="XP_062685230.1">
    <property type="nucleotide sequence ID" value="XM_062825483.1"/>
</dbReference>
<proteinExistence type="predicted"/>
<gene>
    <name evidence="2" type="ORF">B0H65DRAFT_440759</name>
</gene>